<comment type="caution">
    <text evidence="11">The sequence shown here is derived from an EMBL/GenBank/DDBJ whole genome shotgun (WGS) entry which is preliminary data.</text>
</comment>
<feature type="transmembrane region" description="Helical" evidence="8">
    <location>
        <begin position="126"/>
        <end position="146"/>
    </location>
</feature>
<feature type="transmembrane region" description="Helical" evidence="8">
    <location>
        <begin position="551"/>
        <end position="572"/>
    </location>
</feature>
<name>A0ABT0X319_9ACTN</name>
<sequence length="583" mass="61799">MGQDVVVARPEVNASPARDGRRPQRPRPSRGRELALRLGLTAVPAAFFTVFFALPVAAIVARGTRADGQWHTGHLAGVLGDHDVQQVLWFTGWQAAASTALTLAVGLPGAYVFARFDFPGRNLLRAVVTVPFVLPTVVAGSAFLALLGRGGLLDDLWGVRLDTTVWAILLAHVFFNLAVVIRTVGGLWAQLDPQQEEAARMLGAGRLRAWRTVTLPALAPAVAAAGLMVFLFTFTSFGVVQILGGPRYSTLEVEIYRQTAQLLDLRTAAVLTLLQFAAVAALLAVHARTVRRRESSLTLVDAARTARRPEGPAQWALLWAVLTVVLLLVLLPLGVLVERSLTGPDGYGLDHYRALMSPAGSGATFLVAPVEAVGNSLAYAAVATGVALLVGGLAATALARAPVGRGPGSRMLRGFDALLMLPLGTSAVTVGFGFLITLDEPPLDLRDSWLLVPLAQALVGVPFVVRTVLPVLRAVDDRLRQAAAVLGASPLRAWREVDLPMVRRAVLVAAGFAFAVSLGEFGATVFIARPEAPTLPVAVARLLGRAGELNYGQAMALSTVLMLVCAASLLLLERLRTDRSGEF</sequence>
<feature type="domain" description="ABC transmembrane type-1" evidence="10">
    <location>
        <begin position="373"/>
        <end position="572"/>
    </location>
</feature>
<comment type="similarity">
    <text evidence="8">Belongs to the binding-protein-dependent transport system permease family.</text>
</comment>
<feature type="transmembrane region" description="Helical" evidence="8">
    <location>
        <begin position="212"/>
        <end position="245"/>
    </location>
</feature>
<dbReference type="EMBL" id="JAMQGM010000010">
    <property type="protein sequence ID" value="MCM2576605.1"/>
    <property type="molecule type" value="Genomic_DNA"/>
</dbReference>
<keyword evidence="2 8" id="KW-0813">Transport</keyword>
<evidence type="ECO:0000256" key="7">
    <source>
        <dbReference type="ARBA" id="ARBA00023136"/>
    </source>
</evidence>
<dbReference type="PROSITE" id="PS50928">
    <property type="entry name" value="ABC_TM1"/>
    <property type="match status" value="2"/>
</dbReference>
<feature type="region of interest" description="Disordered" evidence="9">
    <location>
        <begin position="1"/>
        <end position="30"/>
    </location>
</feature>
<feature type="transmembrane region" description="Helical" evidence="8">
    <location>
        <begin position="93"/>
        <end position="114"/>
    </location>
</feature>
<dbReference type="CDD" id="cd06261">
    <property type="entry name" value="TM_PBP2"/>
    <property type="match status" value="2"/>
</dbReference>
<evidence type="ECO:0000313" key="12">
    <source>
        <dbReference type="Proteomes" id="UP001167160"/>
    </source>
</evidence>
<evidence type="ECO:0000256" key="6">
    <source>
        <dbReference type="ARBA" id="ARBA00022989"/>
    </source>
</evidence>
<feature type="transmembrane region" description="Helical" evidence="8">
    <location>
        <begin position="450"/>
        <end position="472"/>
    </location>
</feature>
<dbReference type="Gene3D" id="1.10.3720.10">
    <property type="entry name" value="MetI-like"/>
    <property type="match status" value="2"/>
</dbReference>
<evidence type="ECO:0000256" key="4">
    <source>
        <dbReference type="ARBA" id="ARBA00022519"/>
    </source>
</evidence>
<evidence type="ECO:0000256" key="5">
    <source>
        <dbReference type="ARBA" id="ARBA00022692"/>
    </source>
</evidence>
<keyword evidence="5 8" id="KW-0812">Transmembrane</keyword>
<evidence type="ECO:0000256" key="2">
    <source>
        <dbReference type="ARBA" id="ARBA00022448"/>
    </source>
</evidence>
<feature type="transmembrane region" description="Helical" evidence="8">
    <location>
        <begin position="265"/>
        <end position="285"/>
    </location>
</feature>
<dbReference type="InterPro" id="IPR000515">
    <property type="entry name" value="MetI-like"/>
</dbReference>
<dbReference type="SUPFAM" id="SSF161098">
    <property type="entry name" value="MetI-like"/>
    <property type="match status" value="2"/>
</dbReference>
<feature type="transmembrane region" description="Helical" evidence="8">
    <location>
        <begin position="377"/>
        <end position="398"/>
    </location>
</feature>
<dbReference type="InterPro" id="IPR035906">
    <property type="entry name" value="MetI-like_sf"/>
</dbReference>
<protein>
    <submittedName>
        <fullName evidence="11">Iron ABC transporter permease</fullName>
    </submittedName>
</protein>
<evidence type="ECO:0000256" key="3">
    <source>
        <dbReference type="ARBA" id="ARBA00022475"/>
    </source>
</evidence>
<organism evidence="11 12">
    <name type="scientific">Streptomyces meridianus</name>
    <dbReference type="NCBI Taxonomy" id="2938945"/>
    <lineage>
        <taxon>Bacteria</taxon>
        <taxon>Bacillati</taxon>
        <taxon>Actinomycetota</taxon>
        <taxon>Actinomycetes</taxon>
        <taxon>Kitasatosporales</taxon>
        <taxon>Streptomycetaceae</taxon>
        <taxon>Streptomyces</taxon>
    </lineage>
</organism>
<keyword evidence="12" id="KW-1185">Reference proteome</keyword>
<comment type="subcellular location">
    <subcellularLocation>
        <location evidence="1">Cell inner membrane</location>
        <topology evidence="1">Multi-pass membrane protein</topology>
    </subcellularLocation>
    <subcellularLocation>
        <location evidence="8">Cell membrane</location>
        <topology evidence="8">Multi-pass membrane protein</topology>
    </subcellularLocation>
</comment>
<dbReference type="PANTHER" id="PTHR43357:SF4">
    <property type="entry name" value="INNER MEMBRANE ABC TRANSPORTER PERMEASE PROTEIN YDCV"/>
    <property type="match status" value="1"/>
</dbReference>
<gene>
    <name evidence="11" type="ORF">M1E25_04410</name>
</gene>
<feature type="transmembrane region" description="Helical" evidence="8">
    <location>
        <begin position="34"/>
        <end position="61"/>
    </location>
</feature>
<dbReference type="PANTHER" id="PTHR43357">
    <property type="entry name" value="INNER MEMBRANE ABC TRANSPORTER PERMEASE PROTEIN YDCV"/>
    <property type="match status" value="1"/>
</dbReference>
<proteinExistence type="inferred from homology"/>
<evidence type="ECO:0000256" key="9">
    <source>
        <dbReference type="SAM" id="MobiDB-lite"/>
    </source>
</evidence>
<evidence type="ECO:0000256" key="8">
    <source>
        <dbReference type="RuleBase" id="RU363032"/>
    </source>
</evidence>
<evidence type="ECO:0000259" key="10">
    <source>
        <dbReference type="PROSITE" id="PS50928"/>
    </source>
</evidence>
<reference evidence="11" key="1">
    <citation type="journal article" date="2023" name="Int. J. Syst. Evol. Microbiol.">
        <title>Streptomyces meridianus sp. nov. isolated from brackish water of the Tagus estuary in Alcochete, Portugal.</title>
        <authorList>
            <person name="Santos J.D.N."/>
            <person name="Klimek D."/>
            <person name="Calusinska M."/>
            <person name="Lobo Da Cunha A."/>
            <person name="Catita J."/>
            <person name="Goncalves H."/>
            <person name="Gonzalez I."/>
            <person name="Reyes F."/>
            <person name="Lage O.M."/>
        </authorList>
    </citation>
    <scope>NUCLEOTIDE SEQUENCE</scope>
    <source>
        <strain evidence="11">MTZ3.1</strain>
    </source>
</reference>
<keyword evidence="6 8" id="KW-1133">Transmembrane helix</keyword>
<dbReference type="Pfam" id="PF00528">
    <property type="entry name" value="BPD_transp_1"/>
    <property type="match status" value="2"/>
</dbReference>
<evidence type="ECO:0000313" key="11">
    <source>
        <dbReference type="EMBL" id="MCM2576605.1"/>
    </source>
</evidence>
<feature type="transmembrane region" description="Helical" evidence="8">
    <location>
        <begin position="166"/>
        <end position="191"/>
    </location>
</feature>
<accession>A0ABT0X319</accession>
<feature type="transmembrane region" description="Helical" evidence="8">
    <location>
        <begin position="418"/>
        <end position="438"/>
    </location>
</feature>
<dbReference type="Proteomes" id="UP001167160">
    <property type="component" value="Unassembled WGS sequence"/>
</dbReference>
<keyword evidence="3" id="KW-1003">Cell membrane</keyword>
<keyword evidence="4" id="KW-0997">Cell inner membrane</keyword>
<evidence type="ECO:0000256" key="1">
    <source>
        <dbReference type="ARBA" id="ARBA00004429"/>
    </source>
</evidence>
<feature type="transmembrane region" description="Helical" evidence="8">
    <location>
        <begin position="316"/>
        <end position="337"/>
    </location>
</feature>
<feature type="transmembrane region" description="Helical" evidence="8">
    <location>
        <begin position="505"/>
        <end position="528"/>
    </location>
</feature>
<feature type="domain" description="ABC transmembrane type-1" evidence="10">
    <location>
        <begin position="88"/>
        <end position="284"/>
    </location>
</feature>
<keyword evidence="7 8" id="KW-0472">Membrane</keyword>